<keyword evidence="5" id="KW-0472">Membrane</keyword>
<evidence type="ECO:0000256" key="5">
    <source>
        <dbReference type="ARBA" id="ARBA00023136"/>
    </source>
</evidence>
<keyword evidence="2" id="KW-0812">Transmembrane</keyword>
<dbReference type="PANTHER" id="PTHR12154:SF4">
    <property type="entry name" value="UDP-N-ACETYLGLUCOSAMINE TRANSFERASE SUBUNIT ALG14 HOMOLOG"/>
    <property type="match status" value="1"/>
</dbReference>
<dbReference type="EMBL" id="FOMS01000016">
    <property type="protein sequence ID" value="SFE78617.1"/>
    <property type="molecule type" value="Genomic_DNA"/>
</dbReference>
<keyword evidence="4" id="KW-1133">Transmembrane helix</keyword>
<evidence type="ECO:0000256" key="2">
    <source>
        <dbReference type="ARBA" id="ARBA00022692"/>
    </source>
</evidence>
<dbReference type="Proteomes" id="UP000325289">
    <property type="component" value="Unassembled WGS sequence"/>
</dbReference>
<evidence type="ECO:0000256" key="3">
    <source>
        <dbReference type="ARBA" id="ARBA00022824"/>
    </source>
</evidence>
<dbReference type="AlphaFoldDB" id="A0A1I2DDN3"/>
<name>A0A1I2DDN3_9RHOB</name>
<sequence>MTLATTTSARPTRVLAVASAGGHWQQLMSLRGAMRDCDLMFATTLSGLPEEHGASPAVIIPDCNRADFWRMPWCALVLAYWLVRFRPHVLISTGALPGVMALFLGKLMRAKTVWIDSVANAEEMSMSGRMVRHTADLWLSQWPHVAKASGARYAGAIL</sequence>
<keyword evidence="7" id="KW-1185">Reference proteome</keyword>
<reference evidence="6 7" key="1">
    <citation type="submission" date="2016-10" db="EMBL/GenBank/DDBJ databases">
        <authorList>
            <person name="Varghese N."/>
            <person name="Submissions S."/>
        </authorList>
    </citation>
    <scope>NUCLEOTIDE SEQUENCE [LARGE SCALE GENOMIC DNA]</scope>
    <source>
        <strain evidence="7">YIM D21,KCTC 23444,ACCC 10710</strain>
    </source>
</reference>
<dbReference type="Gene3D" id="3.40.50.2000">
    <property type="entry name" value="Glycogen Phosphorylase B"/>
    <property type="match status" value="1"/>
</dbReference>
<dbReference type="RefSeq" id="WP_149758237.1">
    <property type="nucleotide sequence ID" value="NZ_FOMS01000016.1"/>
</dbReference>
<dbReference type="GO" id="GO:0004577">
    <property type="term" value="F:N-acetylglucosaminyldiphosphodolichol N-acetylglucosaminyltransferase activity"/>
    <property type="evidence" value="ECO:0007669"/>
    <property type="project" value="TreeGrafter"/>
</dbReference>
<gene>
    <name evidence="6" type="ORF">SAMN04515678_11668</name>
</gene>
<dbReference type="OrthoDB" id="555447at2"/>
<dbReference type="InterPro" id="IPR013969">
    <property type="entry name" value="Oligosacch_biosynth_Alg14"/>
</dbReference>
<dbReference type="PANTHER" id="PTHR12154">
    <property type="entry name" value="GLYCOSYL TRANSFERASE-RELATED"/>
    <property type="match status" value="1"/>
</dbReference>
<evidence type="ECO:0000256" key="1">
    <source>
        <dbReference type="ARBA" id="ARBA00004389"/>
    </source>
</evidence>
<protein>
    <submittedName>
        <fullName evidence="6">Oligosaccharide biosynthesis protein Alg14 like</fullName>
    </submittedName>
</protein>
<evidence type="ECO:0000313" key="6">
    <source>
        <dbReference type="EMBL" id="SFE78617.1"/>
    </source>
</evidence>
<keyword evidence="3" id="KW-0256">Endoplasmic reticulum</keyword>
<organism evidence="6 7">
    <name type="scientific">Roseivivax sediminis</name>
    <dbReference type="NCBI Taxonomy" id="936889"/>
    <lineage>
        <taxon>Bacteria</taxon>
        <taxon>Pseudomonadati</taxon>
        <taxon>Pseudomonadota</taxon>
        <taxon>Alphaproteobacteria</taxon>
        <taxon>Rhodobacterales</taxon>
        <taxon>Roseobacteraceae</taxon>
        <taxon>Roseivivax</taxon>
    </lineage>
</organism>
<dbReference type="GO" id="GO:0006488">
    <property type="term" value="P:dolichol-linked oligosaccharide biosynthetic process"/>
    <property type="evidence" value="ECO:0007669"/>
    <property type="project" value="InterPro"/>
</dbReference>
<accession>A0A1I2DDN3</accession>
<evidence type="ECO:0000313" key="7">
    <source>
        <dbReference type="Proteomes" id="UP000325289"/>
    </source>
</evidence>
<evidence type="ECO:0000256" key="4">
    <source>
        <dbReference type="ARBA" id="ARBA00022989"/>
    </source>
</evidence>
<dbReference type="Pfam" id="PF08660">
    <property type="entry name" value="Alg14"/>
    <property type="match status" value="1"/>
</dbReference>
<comment type="subcellular location">
    <subcellularLocation>
        <location evidence="1">Endoplasmic reticulum membrane</location>
        <topology evidence="1">Single-pass membrane protein</topology>
    </subcellularLocation>
</comment>
<proteinExistence type="predicted"/>